<reference evidence="3" key="1">
    <citation type="journal article" date="2021" name="Science">
        <title>Hunting the eagle killer: A cyanobacterial neurotoxin causes vacuolar myelinopathy.</title>
        <authorList>
            <person name="Breinlinger S."/>
            <person name="Phillips T.J."/>
            <person name="Haram B.N."/>
            <person name="Mares J."/>
            <person name="Martinez Yerena J.A."/>
            <person name="Hrouzek P."/>
            <person name="Sobotka R."/>
            <person name="Henderson W.M."/>
            <person name="Schmieder P."/>
            <person name="Williams S.M."/>
            <person name="Lauderdale J.D."/>
            <person name="Wilde H.D."/>
            <person name="Gerrin W."/>
            <person name="Kust A."/>
            <person name="Washington J.W."/>
            <person name="Wagner C."/>
            <person name="Geier B."/>
            <person name="Liebeke M."/>
            <person name="Enke H."/>
            <person name="Niedermeyer T.H.J."/>
            <person name="Wilde S.B."/>
        </authorList>
    </citation>
    <scope>NUCLEOTIDE SEQUENCE [LARGE SCALE GENOMIC DNA]</scope>
    <source>
        <strain evidence="3">Thurmond2011</strain>
    </source>
</reference>
<name>A0AAP5ICQ3_9CYAN</name>
<organism evidence="2 3">
    <name type="scientific">Aetokthonos hydrillicola Thurmond2011</name>
    <dbReference type="NCBI Taxonomy" id="2712845"/>
    <lineage>
        <taxon>Bacteria</taxon>
        <taxon>Bacillati</taxon>
        <taxon>Cyanobacteriota</taxon>
        <taxon>Cyanophyceae</taxon>
        <taxon>Nostocales</taxon>
        <taxon>Hapalosiphonaceae</taxon>
        <taxon>Aetokthonos</taxon>
    </lineage>
</organism>
<dbReference type="PROSITE" id="PS50837">
    <property type="entry name" value="NACHT"/>
    <property type="match status" value="1"/>
</dbReference>
<evidence type="ECO:0000313" key="3">
    <source>
        <dbReference type="Proteomes" id="UP000667802"/>
    </source>
</evidence>
<dbReference type="PANTHER" id="PTHR46844">
    <property type="entry name" value="SLR5058 PROTEIN"/>
    <property type="match status" value="1"/>
</dbReference>
<dbReference type="Pfam" id="PF22727">
    <property type="entry name" value="NCH2"/>
    <property type="match status" value="1"/>
</dbReference>
<dbReference type="SUPFAM" id="SSF52540">
    <property type="entry name" value="P-loop containing nucleoside triphosphate hydrolases"/>
    <property type="match status" value="1"/>
</dbReference>
<gene>
    <name evidence="2" type="ORF">G7B40_031880</name>
</gene>
<dbReference type="PANTHER" id="PTHR46844:SF1">
    <property type="entry name" value="SLR5058 PROTEIN"/>
    <property type="match status" value="1"/>
</dbReference>
<evidence type="ECO:0000313" key="2">
    <source>
        <dbReference type="EMBL" id="MDR9899126.1"/>
    </source>
</evidence>
<dbReference type="EMBL" id="JAALHA020000022">
    <property type="protein sequence ID" value="MDR9899126.1"/>
    <property type="molecule type" value="Genomic_DNA"/>
</dbReference>
<evidence type="ECO:0000259" key="1">
    <source>
        <dbReference type="PROSITE" id="PS50837"/>
    </source>
</evidence>
<proteinExistence type="predicted"/>
<dbReference type="InterPro" id="IPR027417">
    <property type="entry name" value="P-loop_NTPase"/>
</dbReference>
<dbReference type="Proteomes" id="UP000667802">
    <property type="component" value="Unassembled WGS sequence"/>
</dbReference>
<dbReference type="Pfam" id="PF05729">
    <property type="entry name" value="NACHT"/>
    <property type="match status" value="1"/>
</dbReference>
<feature type="domain" description="NACHT" evidence="1">
    <location>
        <begin position="184"/>
        <end position="288"/>
    </location>
</feature>
<dbReference type="Gene3D" id="3.40.50.300">
    <property type="entry name" value="P-loop containing nucleotide triphosphate hydrolases"/>
    <property type="match status" value="1"/>
</dbReference>
<dbReference type="InterPro" id="IPR007111">
    <property type="entry name" value="NACHT_NTPase"/>
</dbReference>
<sequence>MAVEVDVEVFKRLKQAYSKQCGSSPKKLVAKLNERFKNEVEKDYNLISERTIRSFFNDEPTPKIQEINLNYLCIFLLNNDSYWEALNQSQLPSIYVRKSWIKSYWEKIERECNKIKILIMNQPIKLNDIFVKVNLLEGTLKRRQVKTIEELLDDRYDLSRDTNNFGQVVIEKGLSGEEVVKGTRRLIVWGTAGAGKTTFLKYIATHVKQIFCIDNQENIIEQPLPFLIPLKKFAEDKLELSLADALIQEFSKSISDIPLNVQKQLEEFIRQYLEQGKCLILLDGLDEVLTRDLNHVYKSIDDFNEKYNKNYMIITCRHGACEYVFKDFVEVEIADFDIEEIKIFIRKWFNNSHEDKIKHFLFKLETSKSIINLAKNPLLLTLLCLIVGEGYDLPKNRYQLYHDAVEILLSRWDASRNIERENIYRDMLSRQRKINMLGEIAYDAFIQEPQRYFWHQFELEEQIGKFLENIDGVGTQVDTQLVLKTIETHHGLLTEQARGIYAFSHLTFQEYFTAQHILETRDTHFLNYEIINQHLTNYQWREVFVIIAGCLSRDTDNFLKSIFSYANKLVKSDELQKMLRWLKKVTDAFQISSSSWRIMYLTLDLDTDLYINNDINVDRSIAKSISIKLRDINEKRKKLIKPQPISYIAVNLSVIHNFATYKSSSQNWQIPQADPFIHKRLDIDPNHFNIRSKFNETVNLVKDNAYADLADDLISLQSCQPANDSPALEWEHWSNKLQQVMIQHLDIGYSVEFCEEDSKALDKYLYVINLLLDCLQGDSYVSKHLRDELIDYLLLPKESIPIHLLGE</sequence>
<keyword evidence="3" id="KW-1185">Reference proteome</keyword>
<dbReference type="RefSeq" id="WP_208340559.1">
    <property type="nucleotide sequence ID" value="NZ_CAWQFN010000710.1"/>
</dbReference>
<accession>A0AAP5ICQ3</accession>
<dbReference type="AlphaFoldDB" id="A0AAP5ICQ3"/>
<protein>
    <submittedName>
        <fullName evidence="2">NACHT domain-containing protein</fullName>
    </submittedName>
</protein>
<dbReference type="InterPro" id="IPR054501">
    <property type="entry name" value="NCH2"/>
</dbReference>
<comment type="caution">
    <text evidence="2">The sequence shown here is derived from an EMBL/GenBank/DDBJ whole genome shotgun (WGS) entry which is preliminary data.</text>
</comment>